<protein>
    <recommendedName>
        <fullName evidence="1">SURF1-like protein</fullName>
    </recommendedName>
</protein>
<keyword evidence="1" id="KW-0812">Transmembrane</keyword>
<dbReference type="GO" id="GO:0005886">
    <property type="term" value="C:plasma membrane"/>
    <property type="evidence" value="ECO:0007669"/>
    <property type="project" value="UniProtKB-SubCell"/>
</dbReference>
<dbReference type="CDD" id="cd06662">
    <property type="entry name" value="SURF1"/>
    <property type="match status" value="1"/>
</dbReference>
<organism evidence="3 4">
    <name type="scientific">Sphingomonas hengshuiensis</name>
    <dbReference type="NCBI Taxonomy" id="1609977"/>
    <lineage>
        <taxon>Bacteria</taxon>
        <taxon>Pseudomonadati</taxon>
        <taxon>Pseudomonadota</taxon>
        <taxon>Alphaproteobacteria</taxon>
        <taxon>Sphingomonadales</taxon>
        <taxon>Sphingomonadaceae</taxon>
        <taxon>Sphingomonas</taxon>
    </lineage>
</organism>
<dbReference type="PROSITE" id="PS50895">
    <property type="entry name" value="SURF1"/>
    <property type="match status" value="1"/>
</dbReference>
<dbReference type="EMBL" id="QFNF01000001">
    <property type="protein sequence ID" value="PZO81029.1"/>
    <property type="molecule type" value="Genomic_DNA"/>
</dbReference>
<keyword evidence="1" id="KW-1003">Cell membrane</keyword>
<feature type="transmembrane region" description="Helical" evidence="1">
    <location>
        <begin position="176"/>
        <end position="196"/>
    </location>
</feature>
<keyword evidence="1" id="KW-0472">Membrane</keyword>
<reference evidence="3 4" key="1">
    <citation type="submission" date="2017-08" db="EMBL/GenBank/DDBJ databases">
        <title>Infants hospitalized years apart are colonized by the same room-sourced microbial strains.</title>
        <authorList>
            <person name="Brooks B."/>
            <person name="Olm M.R."/>
            <person name="Firek B.A."/>
            <person name="Baker R."/>
            <person name="Thomas B.C."/>
            <person name="Morowitz M.J."/>
            <person name="Banfield J.F."/>
        </authorList>
    </citation>
    <scope>NUCLEOTIDE SEQUENCE [LARGE SCALE GENOMIC DNA]</scope>
    <source>
        <strain evidence="3">S2_018_000_R3_110</strain>
    </source>
</reference>
<gene>
    <name evidence="3" type="ORF">DI632_00160</name>
</gene>
<comment type="similarity">
    <text evidence="1">Belongs to the SURF1 family.</text>
</comment>
<comment type="caution">
    <text evidence="3">The sequence shown here is derived from an EMBL/GenBank/DDBJ whole genome shotgun (WGS) entry which is preliminary data.</text>
</comment>
<proteinExistence type="inferred from homology"/>
<dbReference type="AlphaFoldDB" id="A0A2W4ZLS4"/>
<evidence type="ECO:0000313" key="4">
    <source>
        <dbReference type="Proteomes" id="UP000248614"/>
    </source>
</evidence>
<evidence type="ECO:0000256" key="2">
    <source>
        <dbReference type="SAM" id="MobiDB-lite"/>
    </source>
</evidence>
<dbReference type="Proteomes" id="UP000248614">
    <property type="component" value="Unassembled WGS sequence"/>
</dbReference>
<name>A0A2W4ZLS4_9SPHN</name>
<accession>A0A2W4ZLS4</accession>
<comment type="caution">
    <text evidence="1">Lacks conserved residue(s) required for the propagation of feature annotation.</text>
</comment>
<dbReference type="Pfam" id="PF02104">
    <property type="entry name" value="SURF1"/>
    <property type="match status" value="1"/>
</dbReference>
<dbReference type="InterPro" id="IPR002994">
    <property type="entry name" value="Surf1/Shy1"/>
</dbReference>
<comment type="subcellular location">
    <subcellularLocation>
        <location evidence="1">Cell membrane</location>
        <topology evidence="1">Multi-pass membrane protein</topology>
    </subcellularLocation>
</comment>
<keyword evidence="1" id="KW-1133">Transmembrane helix</keyword>
<evidence type="ECO:0000256" key="1">
    <source>
        <dbReference type="RuleBase" id="RU363076"/>
    </source>
</evidence>
<sequence length="202" mass="21637">MKRLPVLPTLIVLIAVAAMVALGLWQLQRRAEKAVLIARATANLDRPAQPLPRRITDDLLFARVTAECARVADWTMGAGRTTEGAPGYRHIAACVSPTGQRFRVDMGVASDPGLRPVWAGGAVAGTLSHAPGGPTLLDRLRGHAPPPAPMIVSDRAAPGLTPSRRPDPASLPDNHLAYAIQWFAFALAAVIIYLLALRRRSR</sequence>
<feature type="region of interest" description="Disordered" evidence="2">
    <location>
        <begin position="143"/>
        <end position="168"/>
    </location>
</feature>
<evidence type="ECO:0000313" key="3">
    <source>
        <dbReference type="EMBL" id="PZO81029.1"/>
    </source>
</evidence>